<name>A0A8S5MFV9_9CAUD</name>
<accession>A0A8S5MFV9</accession>
<evidence type="ECO:0000313" key="1">
    <source>
        <dbReference type="EMBL" id="DAD81100.1"/>
    </source>
</evidence>
<sequence length="78" mass="9650">MKMGFYEKDGKRVPEGEAFEYALEQIMTGDICDQDSFVEWFFRQEMRWHFYDEDEETETVDDMTQQHINREIHYLRRA</sequence>
<proteinExistence type="predicted"/>
<reference evidence="1" key="1">
    <citation type="journal article" date="2021" name="Proc. Natl. Acad. Sci. U.S.A.">
        <title>A Catalog of Tens of Thousands of Viruses from Human Metagenomes Reveals Hidden Associations with Chronic Diseases.</title>
        <authorList>
            <person name="Tisza M.J."/>
            <person name="Buck C.B."/>
        </authorList>
    </citation>
    <scope>NUCLEOTIDE SEQUENCE</scope>
    <source>
        <strain evidence="1">Ctq1q8</strain>
    </source>
</reference>
<dbReference type="EMBL" id="BK014895">
    <property type="protein sequence ID" value="DAD81100.1"/>
    <property type="molecule type" value="Genomic_DNA"/>
</dbReference>
<protein>
    <submittedName>
        <fullName evidence="1">Uncharacterized protein</fullName>
    </submittedName>
</protein>
<organism evidence="1">
    <name type="scientific">Siphoviridae sp. ctq1q8</name>
    <dbReference type="NCBI Taxonomy" id="2826467"/>
    <lineage>
        <taxon>Viruses</taxon>
        <taxon>Duplodnaviria</taxon>
        <taxon>Heunggongvirae</taxon>
        <taxon>Uroviricota</taxon>
        <taxon>Caudoviricetes</taxon>
    </lineage>
</organism>